<feature type="compositionally biased region" description="Pro residues" evidence="1">
    <location>
        <begin position="33"/>
        <end position="51"/>
    </location>
</feature>
<accession>A0ABV8CHE5</accession>
<proteinExistence type="predicted"/>
<evidence type="ECO:0000313" key="3">
    <source>
        <dbReference type="Proteomes" id="UP001595758"/>
    </source>
</evidence>
<comment type="caution">
    <text evidence="2">The sequence shown here is derived from an EMBL/GenBank/DDBJ whole genome shotgun (WGS) entry which is preliminary data.</text>
</comment>
<protein>
    <submittedName>
        <fullName evidence="2">Uncharacterized protein</fullName>
    </submittedName>
</protein>
<sequence>MTKLANQEIPNKKPIEEPPLPDSYEPGPDKQPEPTPDQSPEPEPVKAPEPLPGDSLT</sequence>
<evidence type="ECO:0000256" key="1">
    <source>
        <dbReference type="SAM" id="MobiDB-lite"/>
    </source>
</evidence>
<feature type="region of interest" description="Disordered" evidence="1">
    <location>
        <begin position="1"/>
        <end position="57"/>
    </location>
</feature>
<evidence type="ECO:0000313" key="2">
    <source>
        <dbReference type="EMBL" id="MFC3909748.1"/>
    </source>
</evidence>
<dbReference type="Proteomes" id="UP001595758">
    <property type="component" value="Unassembled WGS sequence"/>
</dbReference>
<gene>
    <name evidence="2" type="ORF">ACFORL_11770</name>
</gene>
<dbReference type="RefSeq" id="WP_382344262.1">
    <property type="nucleotide sequence ID" value="NZ_JBHSAB010000029.1"/>
</dbReference>
<reference evidence="3" key="1">
    <citation type="journal article" date="2019" name="Int. J. Syst. Evol. Microbiol.">
        <title>The Global Catalogue of Microorganisms (GCM) 10K type strain sequencing project: providing services to taxonomists for standard genome sequencing and annotation.</title>
        <authorList>
            <consortium name="The Broad Institute Genomics Platform"/>
            <consortium name="The Broad Institute Genome Sequencing Center for Infectious Disease"/>
            <person name="Wu L."/>
            <person name="Ma J."/>
        </authorList>
    </citation>
    <scope>NUCLEOTIDE SEQUENCE [LARGE SCALE GENOMIC DNA]</scope>
    <source>
        <strain evidence="3">CCUG 59858</strain>
    </source>
</reference>
<dbReference type="EMBL" id="JBHSAB010000029">
    <property type="protein sequence ID" value="MFC3909748.1"/>
    <property type="molecule type" value="Genomic_DNA"/>
</dbReference>
<name>A0ABV8CHE5_9GAMM</name>
<keyword evidence="3" id="KW-1185">Reference proteome</keyword>
<organism evidence="2 3">
    <name type="scientific">Legionella dresdenensis</name>
    <dbReference type="NCBI Taxonomy" id="450200"/>
    <lineage>
        <taxon>Bacteria</taxon>
        <taxon>Pseudomonadati</taxon>
        <taxon>Pseudomonadota</taxon>
        <taxon>Gammaproteobacteria</taxon>
        <taxon>Legionellales</taxon>
        <taxon>Legionellaceae</taxon>
        <taxon>Legionella</taxon>
    </lineage>
</organism>